<reference evidence="2" key="1">
    <citation type="journal article" date="2023" name="Mol. Ecol. Resour.">
        <title>Chromosome-level genome assembly of a triploid poplar Populus alba 'Berolinensis'.</title>
        <authorList>
            <person name="Chen S."/>
            <person name="Yu Y."/>
            <person name="Wang X."/>
            <person name="Wang S."/>
            <person name="Zhang T."/>
            <person name="Zhou Y."/>
            <person name="He R."/>
            <person name="Meng N."/>
            <person name="Wang Y."/>
            <person name="Liu W."/>
            <person name="Liu Z."/>
            <person name="Liu J."/>
            <person name="Guo Q."/>
            <person name="Huang H."/>
            <person name="Sederoff R.R."/>
            <person name="Wang G."/>
            <person name="Qu G."/>
            <person name="Chen S."/>
        </authorList>
    </citation>
    <scope>NUCLEOTIDE SEQUENCE</scope>
    <source>
        <strain evidence="2">SC-2020</strain>
    </source>
</reference>
<feature type="transmembrane region" description="Helical" evidence="1">
    <location>
        <begin position="6"/>
        <end position="26"/>
    </location>
</feature>
<accession>A0AAD6QET9</accession>
<protein>
    <submittedName>
        <fullName evidence="2">Uncharacterized protein</fullName>
    </submittedName>
</protein>
<keyword evidence="1" id="KW-1133">Transmembrane helix</keyword>
<gene>
    <name evidence="2" type="ORF">NC653_021810</name>
</gene>
<keyword evidence="3" id="KW-1185">Reference proteome</keyword>
<comment type="caution">
    <text evidence="2">The sequence shown here is derived from an EMBL/GenBank/DDBJ whole genome shotgun (WGS) entry which is preliminary data.</text>
</comment>
<name>A0AAD6QET9_9ROSI</name>
<organism evidence="2 3">
    <name type="scientific">Populus alba x Populus x berolinensis</name>
    <dbReference type="NCBI Taxonomy" id="444605"/>
    <lineage>
        <taxon>Eukaryota</taxon>
        <taxon>Viridiplantae</taxon>
        <taxon>Streptophyta</taxon>
        <taxon>Embryophyta</taxon>
        <taxon>Tracheophyta</taxon>
        <taxon>Spermatophyta</taxon>
        <taxon>Magnoliopsida</taxon>
        <taxon>eudicotyledons</taxon>
        <taxon>Gunneridae</taxon>
        <taxon>Pentapetalae</taxon>
        <taxon>rosids</taxon>
        <taxon>fabids</taxon>
        <taxon>Malpighiales</taxon>
        <taxon>Salicaceae</taxon>
        <taxon>Saliceae</taxon>
        <taxon>Populus</taxon>
    </lineage>
</organism>
<keyword evidence="1" id="KW-0472">Membrane</keyword>
<sequence>MVLAQWTSWIVGLMFLSFQMTVLFSLQDVREATLGYIMWIRDGKLRRTF</sequence>
<evidence type="ECO:0000313" key="3">
    <source>
        <dbReference type="Proteomes" id="UP001164929"/>
    </source>
</evidence>
<evidence type="ECO:0000256" key="1">
    <source>
        <dbReference type="SAM" id="Phobius"/>
    </source>
</evidence>
<dbReference type="AlphaFoldDB" id="A0AAD6QET9"/>
<evidence type="ECO:0000313" key="2">
    <source>
        <dbReference type="EMBL" id="KAJ6989030.1"/>
    </source>
</evidence>
<proteinExistence type="predicted"/>
<dbReference type="EMBL" id="JAQIZT010000008">
    <property type="protein sequence ID" value="KAJ6989030.1"/>
    <property type="molecule type" value="Genomic_DNA"/>
</dbReference>
<keyword evidence="1" id="KW-0812">Transmembrane</keyword>
<dbReference type="Proteomes" id="UP001164929">
    <property type="component" value="Chromosome 8"/>
</dbReference>